<dbReference type="Pfam" id="PF02541">
    <property type="entry name" value="Ppx-GppA"/>
    <property type="match status" value="1"/>
</dbReference>
<reference evidence="2 3" key="1">
    <citation type="submission" date="2018-10" db="EMBL/GenBank/DDBJ databases">
        <title>Genomic Encyclopedia of Archaeal and Bacterial Type Strains, Phase II (KMG-II): from individual species to whole genera.</title>
        <authorList>
            <person name="Goeker M."/>
        </authorList>
    </citation>
    <scope>NUCLEOTIDE SEQUENCE [LARGE SCALE GENOMIC DNA]</scope>
    <source>
        <strain evidence="2 3">DSM 16510</strain>
    </source>
</reference>
<dbReference type="OrthoDB" id="9807195at2"/>
<dbReference type="Gene3D" id="3.30.420.40">
    <property type="match status" value="1"/>
</dbReference>
<organism evidence="2 3">
    <name type="scientific">Hydrogenivirga caldilitoris</name>
    <dbReference type="NCBI Taxonomy" id="246264"/>
    <lineage>
        <taxon>Bacteria</taxon>
        <taxon>Pseudomonadati</taxon>
        <taxon>Aquificota</taxon>
        <taxon>Aquificia</taxon>
        <taxon>Aquificales</taxon>
        <taxon>Aquificaceae</taxon>
        <taxon>Hydrogenivirga</taxon>
    </lineage>
</organism>
<name>A0A497XPT4_9AQUI</name>
<dbReference type="InterPro" id="IPR043129">
    <property type="entry name" value="ATPase_NBD"/>
</dbReference>
<comment type="caution">
    <text evidence="2">The sequence shown here is derived from an EMBL/GenBank/DDBJ whole genome shotgun (WGS) entry which is preliminary data.</text>
</comment>
<dbReference type="EMBL" id="RCCJ01000001">
    <property type="protein sequence ID" value="RLJ70119.1"/>
    <property type="molecule type" value="Genomic_DNA"/>
</dbReference>
<proteinExistence type="predicted"/>
<accession>A0A497XPT4</accession>
<protein>
    <submittedName>
        <fullName evidence="2">Exopolyphosphatase/guanosine-5'-triphosphate, 3'-diphosphate pyrophosphatase</fullName>
    </submittedName>
</protein>
<evidence type="ECO:0000313" key="3">
    <source>
        <dbReference type="Proteomes" id="UP000267841"/>
    </source>
</evidence>
<dbReference type="InterPro" id="IPR050273">
    <property type="entry name" value="GppA/Ppx_hydrolase"/>
</dbReference>
<gene>
    <name evidence="2" type="ORF">BCF55_0383</name>
</gene>
<dbReference type="PANTHER" id="PTHR30005">
    <property type="entry name" value="EXOPOLYPHOSPHATASE"/>
    <property type="match status" value="1"/>
</dbReference>
<dbReference type="GO" id="GO:0016462">
    <property type="term" value="F:pyrophosphatase activity"/>
    <property type="evidence" value="ECO:0007669"/>
    <property type="project" value="TreeGrafter"/>
</dbReference>
<evidence type="ECO:0000259" key="1">
    <source>
        <dbReference type="Pfam" id="PF02541"/>
    </source>
</evidence>
<dbReference type="AlphaFoldDB" id="A0A497XPT4"/>
<dbReference type="RefSeq" id="WP_121009249.1">
    <property type="nucleotide sequence ID" value="NZ_RCCJ01000001.1"/>
</dbReference>
<dbReference type="InterPro" id="IPR003695">
    <property type="entry name" value="Ppx_GppA_N"/>
</dbReference>
<feature type="domain" description="Ppx/GppA phosphatase N-terminal" evidence="1">
    <location>
        <begin position="17"/>
        <end position="300"/>
    </location>
</feature>
<evidence type="ECO:0000313" key="2">
    <source>
        <dbReference type="EMBL" id="RLJ70119.1"/>
    </source>
</evidence>
<dbReference type="PANTHER" id="PTHR30005:SF0">
    <property type="entry name" value="RETROGRADE REGULATION PROTEIN 2"/>
    <property type="match status" value="1"/>
</dbReference>
<keyword evidence="3" id="KW-1185">Reference proteome</keyword>
<sequence length="303" mass="34061">MRIATIDIGSYSVRLTVAELVNGQINLIREKGYITSLGSGVKDTGRLQRDRIEETIRVLEEYSKEIKELGVDKVVAVATEALRRAKNSEDFIKLVRDRTGIDIRVISPQEEGELSFLATAYSLKPEGEFLVVDQGGGSTEFIFGKGRELKDIISLPIGIVSLTEDFLKHDPPTEEEINRLMAFLEREITPLRREVNEVVGLGGTITTVAALEKDIYPYDPKKIHGTELTLEALKRWFNTLASIPYKERSVRYKQIEDKRAEVILPGIAMFIKVLEVFGKDKLRVGDWGVKHGLIVKEMLSSNS</sequence>
<dbReference type="Gene3D" id="3.30.420.150">
    <property type="entry name" value="Exopolyphosphatase. Domain 2"/>
    <property type="match status" value="1"/>
</dbReference>
<dbReference type="SUPFAM" id="SSF53067">
    <property type="entry name" value="Actin-like ATPase domain"/>
    <property type="match status" value="2"/>
</dbReference>
<dbReference type="Proteomes" id="UP000267841">
    <property type="component" value="Unassembled WGS sequence"/>
</dbReference>